<dbReference type="EMBL" id="VYSA01000004">
    <property type="protein sequence ID" value="KAA9105883.1"/>
    <property type="molecule type" value="Genomic_DNA"/>
</dbReference>
<evidence type="ECO:0000256" key="5">
    <source>
        <dbReference type="SAM" id="Phobius"/>
    </source>
</evidence>
<dbReference type="PANTHER" id="PTHR23528:SF1">
    <property type="entry name" value="MAJOR FACILITATOR SUPERFAMILY (MFS) PROFILE DOMAIN-CONTAINING PROTEIN"/>
    <property type="match status" value="1"/>
</dbReference>
<organism evidence="7 8">
    <name type="scientific">Microbacterium rhizomatis</name>
    <dbReference type="NCBI Taxonomy" id="1631477"/>
    <lineage>
        <taxon>Bacteria</taxon>
        <taxon>Bacillati</taxon>
        <taxon>Actinomycetota</taxon>
        <taxon>Actinomycetes</taxon>
        <taxon>Micrococcales</taxon>
        <taxon>Microbacteriaceae</taxon>
        <taxon>Microbacterium</taxon>
    </lineage>
</organism>
<feature type="transmembrane region" description="Helical" evidence="5">
    <location>
        <begin position="359"/>
        <end position="376"/>
    </location>
</feature>
<feature type="transmembrane region" description="Helical" evidence="5">
    <location>
        <begin position="152"/>
        <end position="173"/>
    </location>
</feature>
<evidence type="ECO:0000256" key="1">
    <source>
        <dbReference type="ARBA" id="ARBA00004651"/>
    </source>
</evidence>
<feature type="transmembrane region" description="Helical" evidence="5">
    <location>
        <begin position="126"/>
        <end position="146"/>
    </location>
</feature>
<keyword evidence="2 5" id="KW-0812">Transmembrane</keyword>
<dbReference type="GO" id="GO:0005886">
    <property type="term" value="C:plasma membrane"/>
    <property type="evidence" value="ECO:0007669"/>
    <property type="project" value="UniProtKB-SubCell"/>
</dbReference>
<dbReference type="Proteomes" id="UP000325827">
    <property type="component" value="Unassembled WGS sequence"/>
</dbReference>
<feature type="transmembrane region" description="Helical" evidence="5">
    <location>
        <begin position="185"/>
        <end position="205"/>
    </location>
</feature>
<dbReference type="AlphaFoldDB" id="A0A5J5IZ01"/>
<feature type="transmembrane region" description="Helical" evidence="5">
    <location>
        <begin position="300"/>
        <end position="323"/>
    </location>
</feature>
<dbReference type="GO" id="GO:0022857">
    <property type="term" value="F:transmembrane transporter activity"/>
    <property type="evidence" value="ECO:0007669"/>
    <property type="project" value="InterPro"/>
</dbReference>
<evidence type="ECO:0000259" key="6">
    <source>
        <dbReference type="PROSITE" id="PS50850"/>
    </source>
</evidence>
<evidence type="ECO:0000256" key="2">
    <source>
        <dbReference type="ARBA" id="ARBA00022692"/>
    </source>
</evidence>
<dbReference type="PANTHER" id="PTHR23528">
    <property type="match status" value="1"/>
</dbReference>
<feature type="transmembrane region" description="Helical" evidence="5">
    <location>
        <begin position="264"/>
        <end position="288"/>
    </location>
</feature>
<feature type="transmembrane region" description="Helical" evidence="5">
    <location>
        <begin position="335"/>
        <end position="353"/>
    </location>
</feature>
<reference evidence="8" key="1">
    <citation type="submission" date="2019-09" db="EMBL/GenBank/DDBJ databases">
        <title>Mumia zhuanghuii sp. nov. isolated from the intestinal contents of plateau pika (Ochotona curzoniae) in the Qinghai-Tibet plateau of China.</title>
        <authorList>
            <person name="Tian Z."/>
        </authorList>
    </citation>
    <scope>NUCLEOTIDE SEQUENCE [LARGE SCALE GENOMIC DNA]</scope>
    <source>
        <strain evidence="8">JCM 30598</strain>
    </source>
</reference>
<evidence type="ECO:0000256" key="4">
    <source>
        <dbReference type="ARBA" id="ARBA00023136"/>
    </source>
</evidence>
<dbReference type="InterPro" id="IPR020846">
    <property type="entry name" value="MFS_dom"/>
</dbReference>
<dbReference type="InterPro" id="IPR011701">
    <property type="entry name" value="MFS"/>
</dbReference>
<proteinExistence type="predicted"/>
<feature type="transmembrane region" description="Helical" evidence="5">
    <location>
        <begin position="54"/>
        <end position="78"/>
    </location>
</feature>
<feature type="domain" description="Major facilitator superfamily (MFS) profile" evidence="6">
    <location>
        <begin position="56"/>
        <end position="451"/>
    </location>
</feature>
<dbReference type="Pfam" id="PF07690">
    <property type="entry name" value="MFS_1"/>
    <property type="match status" value="1"/>
</dbReference>
<sequence length="466" mass="48553">MDTSNEPAATAHSAEGARELPVTQLASIAADAADVEAAVQDNRVPLSKVSKRHLLALFIAQSTLFMALVVPSAFSLAIKIGALDPSGRDTMLPLAIGVGATLVIFTNPVFGVLSDRTLSRWGRRRPWMIFSMVVGLLGSLVVAFAGSSVVVIVGWAIAMVGYAAGSQAIFIYLGDRLPESQRGKVMGISGAITQIGPIAGILIAGSLSTELALVFIVPAVIAFLGSIWFVLSMHDPQHNGQIPPFRIAGLLRGFYINPRKHQPFAWVLVSKFFIFACIAFNGVYGVYLLTSELGVGVTEAAGVIATISLVGIFTAIVGAVGSGWLSDKLRSRKPFLVISGLLMAVSAVMTALACNVTQFIVAGIVGTFAIGVYGAVDQALALDALPKEEGQNGRFLAVFGLANSIPQAVGPFLAGAVLALASGEYRAVWWAAAVFAVLGALTVIPIKVARPPVRVSTETAGVAPTS</sequence>
<keyword evidence="3 5" id="KW-1133">Transmembrane helix</keyword>
<protein>
    <submittedName>
        <fullName evidence="7">MFS transporter</fullName>
    </submittedName>
</protein>
<accession>A0A5J5IZ01</accession>
<keyword evidence="4 5" id="KW-0472">Membrane</keyword>
<comment type="subcellular location">
    <subcellularLocation>
        <location evidence="1">Cell membrane</location>
        <topology evidence="1">Multi-pass membrane protein</topology>
    </subcellularLocation>
</comment>
<dbReference type="SUPFAM" id="SSF103473">
    <property type="entry name" value="MFS general substrate transporter"/>
    <property type="match status" value="1"/>
</dbReference>
<feature type="transmembrane region" description="Helical" evidence="5">
    <location>
        <begin position="211"/>
        <end position="231"/>
    </location>
</feature>
<dbReference type="PROSITE" id="PS50850">
    <property type="entry name" value="MFS"/>
    <property type="match status" value="1"/>
</dbReference>
<evidence type="ECO:0000313" key="7">
    <source>
        <dbReference type="EMBL" id="KAA9105883.1"/>
    </source>
</evidence>
<name>A0A5J5IZ01_9MICO</name>
<feature type="transmembrane region" description="Helical" evidence="5">
    <location>
        <begin position="396"/>
        <end position="421"/>
    </location>
</feature>
<keyword evidence="8" id="KW-1185">Reference proteome</keyword>
<comment type="caution">
    <text evidence="7">The sequence shown here is derived from an EMBL/GenBank/DDBJ whole genome shotgun (WGS) entry which is preliminary data.</text>
</comment>
<feature type="transmembrane region" description="Helical" evidence="5">
    <location>
        <begin position="427"/>
        <end position="446"/>
    </location>
</feature>
<dbReference type="OrthoDB" id="7584869at2"/>
<gene>
    <name evidence="7" type="ORF">F6B43_16070</name>
</gene>
<dbReference type="Gene3D" id="1.20.1250.20">
    <property type="entry name" value="MFS general substrate transporter like domains"/>
    <property type="match status" value="2"/>
</dbReference>
<evidence type="ECO:0000313" key="8">
    <source>
        <dbReference type="Proteomes" id="UP000325827"/>
    </source>
</evidence>
<dbReference type="InterPro" id="IPR036259">
    <property type="entry name" value="MFS_trans_sf"/>
</dbReference>
<feature type="transmembrane region" description="Helical" evidence="5">
    <location>
        <begin position="90"/>
        <end position="114"/>
    </location>
</feature>
<evidence type="ECO:0000256" key="3">
    <source>
        <dbReference type="ARBA" id="ARBA00022989"/>
    </source>
</evidence>